<evidence type="ECO:0000256" key="2">
    <source>
        <dbReference type="SAM" id="MobiDB-lite"/>
    </source>
</evidence>
<reference evidence="3 4" key="1">
    <citation type="journal article" date="2010" name="Cell">
        <title>The genome of Naegleria gruberi illuminates early eukaryotic versatility.</title>
        <authorList>
            <person name="Fritz-Laylin L.K."/>
            <person name="Prochnik S.E."/>
            <person name="Ginger M.L."/>
            <person name="Dacks J.B."/>
            <person name="Carpenter M.L."/>
            <person name="Field M.C."/>
            <person name="Kuo A."/>
            <person name="Paredez A."/>
            <person name="Chapman J."/>
            <person name="Pham J."/>
            <person name="Shu S."/>
            <person name="Neupane R."/>
            <person name="Cipriano M."/>
            <person name="Mancuso J."/>
            <person name="Tu H."/>
            <person name="Salamov A."/>
            <person name="Lindquist E."/>
            <person name="Shapiro H."/>
            <person name="Lucas S."/>
            <person name="Grigoriev I.V."/>
            <person name="Cande W.Z."/>
            <person name="Fulton C."/>
            <person name="Rokhsar D.S."/>
            <person name="Dawson S.C."/>
        </authorList>
    </citation>
    <scope>NUCLEOTIDE SEQUENCE [LARGE SCALE GENOMIC DNA]</scope>
    <source>
        <strain evidence="3 4">NEG-M</strain>
    </source>
</reference>
<proteinExistence type="predicted"/>
<feature type="compositionally biased region" description="Low complexity" evidence="2">
    <location>
        <begin position="303"/>
        <end position="333"/>
    </location>
</feature>
<dbReference type="RefSeq" id="XP_002671250.1">
    <property type="nucleotide sequence ID" value="XM_002671204.1"/>
</dbReference>
<feature type="coiled-coil region" evidence="1">
    <location>
        <begin position="216"/>
        <end position="250"/>
    </location>
</feature>
<dbReference type="EMBL" id="GG738907">
    <property type="protein sequence ID" value="EFC38506.1"/>
    <property type="molecule type" value="Genomic_DNA"/>
</dbReference>
<dbReference type="KEGG" id="ngr:NAEGRDRAFT_73745"/>
<accession>D2VXH1</accession>
<protein>
    <submittedName>
        <fullName evidence="3">Predicted protein</fullName>
    </submittedName>
</protein>
<dbReference type="Proteomes" id="UP000006671">
    <property type="component" value="Unassembled WGS sequence"/>
</dbReference>
<evidence type="ECO:0000313" key="3">
    <source>
        <dbReference type="EMBL" id="EFC38506.1"/>
    </source>
</evidence>
<feature type="compositionally biased region" description="Basic residues" evidence="2">
    <location>
        <begin position="278"/>
        <end position="289"/>
    </location>
</feature>
<gene>
    <name evidence="3" type="ORF">NAEGRDRAFT_73745</name>
</gene>
<feature type="region of interest" description="Disordered" evidence="2">
    <location>
        <begin position="263"/>
        <end position="348"/>
    </location>
</feature>
<sequence>MSLTTSSTTTSSNTTTIPERYNSSNMTLPALTSSTSPMSTTSQLPPPASFKYFNSNTSNQLLATTNSDMMMNRAAHQMDGFSQDSNMFSNNRKLLSASPVSVLPNLKEFLQETYSSYPSHTNTQNNTATPHVSMHSNQRQVSDDNVSHISSQRKYETYSNTVSYPCRTAVDSPNGFFACLQSSTNSRNNSRPQYQHAPHTPTIVADQNLSPLFERISQLEKQLERQSVMIIDLERENNSLRYQINESEKRLNSAVSNSHVLHSNACADLPPNPEPIKTRARNNVVKKRRESPTHEYNVSSPVSNGSSYEKPSKSSKLSSKQTSVSSSNGTSFSIVDESEKDHTKSQKPVGDLDDFSVKWKGKTYVLIDAFKNRTQILNYFVPLFQNKYPEKSCKLVLCNEDYKALFKENFNRSNSEKKHAWRVSIFTIEFYNFVKSQQVDN</sequence>
<dbReference type="InParanoid" id="D2VXH1"/>
<keyword evidence="4" id="KW-1185">Reference proteome</keyword>
<evidence type="ECO:0000313" key="4">
    <source>
        <dbReference type="Proteomes" id="UP000006671"/>
    </source>
</evidence>
<feature type="region of interest" description="Disordered" evidence="2">
    <location>
        <begin position="1"/>
        <end position="51"/>
    </location>
</feature>
<dbReference type="GeneID" id="8858350"/>
<evidence type="ECO:0000256" key="1">
    <source>
        <dbReference type="SAM" id="Coils"/>
    </source>
</evidence>
<organism evidence="4">
    <name type="scientific">Naegleria gruberi</name>
    <name type="common">Amoeba</name>
    <dbReference type="NCBI Taxonomy" id="5762"/>
    <lineage>
        <taxon>Eukaryota</taxon>
        <taxon>Discoba</taxon>
        <taxon>Heterolobosea</taxon>
        <taxon>Tetramitia</taxon>
        <taxon>Eutetramitia</taxon>
        <taxon>Vahlkampfiidae</taxon>
        <taxon>Naegleria</taxon>
    </lineage>
</organism>
<feature type="compositionally biased region" description="Low complexity" evidence="2">
    <location>
        <begin position="1"/>
        <end position="16"/>
    </location>
</feature>
<dbReference type="AlphaFoldDB" id="D2VXH1"/>
<name>D2VXH1_NAEGR</name>
<keyword evidence="1" id="KW-0175">Coiled coil</keyword>
<feature type="compositionally biased region" description="Low complexity" evidence="2">
    <location>
        <begin position="27"/>
        <end position="43"/>
    </location>
</feature>
<dbReference type="VEuPathDB" id="AmoebaDB:NAEGRDRAFT_73745"/>